<dbReference type="EMBL" id="KZ084094">
    <property type="protein sequence ID" value="OSD05032.1"/>
    <property type="molecule type" value="Genomic_DNA"/>
</dbReference>
<evidence type="ECO:0000313" key="3">
    <source>
        <dbReference type="Proteomes" id="UP000193067"/>
    </source>
</evidence>
<protein>
    <submittedName>
        <fullName evidence="2">Uncharacterized protein</fullName>
    </submittedName>
</protein>
<sequence length="164" mass="18097">MHTLHLPGVRYSSLLLAIITFAIHPPMHLESPVTFIERTTSFIPGTVPMLILSTADIARAGIYAMVTAYDGLSCLNHTGLQSLSATHCEELEACIALSLSLSTWLWLRRVGALRPVTRRQTALAFEQSWVTAAVSTVLSQNGGWRPKRRPSQNHEQIYIGSDSQ</sequence>
<accession>A0A1Y2IYI7</accession>
<organism evidence="2 3">
    <name type="scientific">Trametes coccinea (strain BRFM310)</name>
    <name type="common">Pycnoporus coccineus</name>
    <dbReference type="NCBI Taxonomy" id="1353009"/>
    <lineage>
        <taxon>Eukaryota</taxon>
        <taxon>Fungi</taxon>
        <taxon>Dikarya</taxon>
        <taxon>Basidiomycota</taxon>
        <taxon>Agaricomycotina</taxon>
        <taxon>Agaricomycetes</taxon>
        <taxon>Polyporales</taxon>
        <taxon>Polyporaceae</taxon>
        <taxon>Trametes</taxon>
    </lineage>
</organism>
<proteinExistence type="predicted"/>
<evidence type="ECO:0000313" key="2">
    <source>
        <dbReference type="EMBL" id="OSD05032.1"/>
    </source>
</evidence>
<dbReference type="AlphaFoldDB" id="A0A1Y2IYI7"/>
<feature type="region of interest" description="Disordered" evidence="1">
    <location>
        <begin position="141"/>
        <end position="164"/>
    </location>
</feature>
<evidence type="ECO:0000256" key="1">
    <source>
        <dbReference type="SAM" id="MobiDB-lite"/>
    </source>
</evidence>
<name>A0A1Y2IYI7_TRAC3</name>
<dbReference type="Proteomes" id="UP000193067">
    <property type="component" value="Unassembled WGS sequence"/>
</dbReference>
<keyword evidence="3" id="KW-1185">Reference proteome</keyword>
<gene>
    <name evidence="2" type="ORF">PYCCODRAFT_1432779</name>
</gene>
<reference evidence="2 3" key="1">
    <citation type="journal article" date="2015" name="Biotechnol. Biofuels">
        <title>Enhanced degradation of softwood versus hardwood by the white-rot fungus Pycnoporus coccineus.</title>
        <authorList>
            <person name="Couturier M."/>
            <person name="Navarro D."/>
            <person name="Chevret D."/>
            <person name="Henrissat B."/>
            <person name="Piumi F."/>
            <person name="Ruiz-Duenas F.J."/>
            <person name="Martinez A.T."/>
            <person name="Grigoriev I.V."/>
            <person name="Riley R."/>
            <person name="Lipzen A."/>
            <person name="Berrin J.G."/>
            <person name="Master E.R."/>
            <person name="Rosso M.N."/>
        </authorList>
    </citation>
    <scope>NUCLEOTIDE SEQUENCE [LARGE SCALE GENOMIC DNA]</scope>
    <source>
        <strain evidence="2 3">BRFM310</strain>
    </source>
</reference>